<evidence type="ECO:0000259" key="3">
    <source>
        <dbReference type="Pfam" id="PF00892"/>
    </source>
</evidence>
<accession>A0A370L8N7</accession>
<feature type="transmembrane region" description="Helical" evidence="2">
    <location>
        <begin position="338"/>
        <end position="355"/>
    </location>
</feature>
<protein>
    <submittedName>
        <fullName evidence="4">DMT family transporter</fullName>
    </submittedName>
</protein>
<dbReference type="PANTHER" id="PTHR22911">
    <property type="entry name" value="ACYL-MALONYL CONDENSING ENZYME-RELATED"/>
    <property type="match status" value="1"/>
</dbReference>
<feature type="transmembrane region" description="Helical" evidence="2">
    <location>
        <begin position="88"/>
        <end position="107"/>
    </location>
</feature>
<keyword evidence="2" id="KW-0472">Membrane</keyword>
<feature type="region of interest" description="Disordered" evidence="1">
    <location>
        <begin position="1"/>
        <end position="41"/>
    </location>
</feature>
<comment type="caution">
    <text evidence="4">The sequence shown here is derived from an EMBL/GenBank/DDBJ whole genome shotgun (WGS) entry which is preliminary data.</text>
</comment>
<feature type="domain" description="EamA" evidence="3">
    <location>
        <begin position="227"/>
        <end position="355"/>
    </location>
</feature>
<dbReference type="OrthoDB" id="9815809at2"/>
<feature type="transmembrane region" description="Helical" evidence="2">
    <location>
        <begin position="256"/>
        <end position="277"/>
    </location>
</feature>
<keyword evidence="2" id="KW-1133">Transmembrane helix</keyword>
<evidence type="ECO:0000313" key="5">
    <source>
        <dbReference type="Proteomes" id="UP000255207"/>
    </source>
</evidence>
<feature type="domain" description="EamA" evidence="3">
    <location>
        <begin position="85"/>
        <end position="216"/>
    </location>
</feature>
<feature type="transmembrane region" description="Helical" evidence="2">
    <location>
        <begin position="153"/>
        <end position="171"/>
    </location>
</feature>
<feature type="transmembrane region" description="Helical" evidence="2">
    <location>
        <begin position="177"/>
        <end position="193"/>
    </location>
</feature>
<dbReference type="InterPro" id="IPR037185">
    <property type="entry name" value="EmrE-like"/>
</dbReference>
<dbReference type="Pfam" id="PF00892">
    <property type="entry name" value="EamA"/>
    <property type="match status" value="2"/>
</dbReference>
<name>A0A370L8N7_9HYPH</name>
<dbReference type="GO" id="GO:0016020">
    <property type="term" value="C:membrane"/>
    <property type="evidence" value="ECO:0007669"/>
    <property type="project" value="InterPro"/>
</dbReference>
<keyword evidence="2" id="KW-0812">Transmembrane</keyword>
<organism evidence="4 5">
    <name type="scientific">Bosea caraganae</name>
    <dbReference type="NCBI Taxonomy" id="2763117"/>
    <lineage>
        <taxon>Bacteria</taxon>
        <taxon>Pseudomonadati</taxon>
        <taxon>Pseudomonadota</taxon>
        <taxon>Alphaproteobacteria</taxon>
        <taxon>Hyphomicrobiales</taxon>
        <taxon>Boseaceae</taxon>
        <taxon>Bosea</taxon>
    </lineage>
</organism>
<evidence type="ECO:0000313" key="4">
    <source>
        <dbReference type="EMBL" id="RDJ26750.1"/>
    </source>
</evidence>
<feature type="transmembrane region" description="Helical" evidence="2">
    <location>
        <begin position="200"/>
        <end position="219"/>
    </location>
</feature>
<sequence length="366" mass="39882">MVRAMSEDRQAGRQHRADFDDDLGDGAPFGRASDEPDPLPAQSDDAAPIVLASISGVTESGASGWLATRRRRFRHWWRGATPNLRGSIYMVSSFLVYAVMTGLFKYLGPMIPLVEILMVRQIVMSLIIIAFAMRELPAMIHTDRPGLQVFRGLVTLASMLCGFSAIIYIPLAQATAIGFSQVLFVTIAAVLVLKETVDRARWVATIIGFVGVIIMLNPSADGLDVYALMSVGGALFGACVTVSVRMLAASERTDTILIWQGIVLIVVLAVPTWWVWVWPTPQQWLWLIVLSVFGTAGQWLLTRAYQVGEASALAPIDFSRLLLASFTGFVFFAEIPALPTWIGAAIVIGATLFTVRKNARSLIPAA</sequence>
<dbReference type="EMBL" id="QQTP01000003">
    <property type="protein sequence ID" value="RDJ26750.1"/>
    <property type="molecule type" value="Genomic_DNA"/>
</dbReference>
<feature type="transmembrane region" description="Helical" evidence="2">
    <location>
        <begin position="225"/>
        <end position="244"/>
    </location>
</feature>
<reference evidence="5" key="1">
    <citation type="submission" date="2018-07" db="EMBL/GenBank/DDBJ databases">
        <authorList>
            <person name="Safronova V.I."/>
            <person name="Chirak E.R."/>
            <person name="Sazanova A.L."/>
        </authorList>
    </citation>
    <scope>NUCLEOTIDE SEQUENCE [LARGE SCALE GENOMIC DNA]</scope>
    <source>
        <strain evidence="5">RCAM04685</strain>
    </source>
</reference>
<keyword evidence="5" id="KW-1185">Reference proteome</keyword>
<gene>
    <name evidence="4" type="ORF">DWE98_07815</name>
</gene>
<evidence type="ECO:0000256" key="2">
    <source>
        <dbReference type="SAM" id="Phobius"/>
    </source>
</evidence>
<evidence type="ECO:0000256" key="1">
    <source>
        <dbReference type="SAM" id="MobiDB-lite"/>
    </source>
</evidence>
<dbReference type="PANTHER" id="PTHR22911:SF103">
    <property type="entry name" value="BLR2811 PROTEIN"/>
    <property type="match status" value="1"/>
</dbReference>
<dbReference type="InterPro" id="IPR000620">
    <property type="entry name" value="EamA_dom"/>
</dbReference>
<dbReference type="SUPFAM" id="SSF103481">
    <property type="entry name" value="Multidrug resistance efflux transporter EmrE"/>
    <property type="match status" value="2"/>
</dbReference>
<dbReference type="Proteomes" id="UP000255207">
    <property type="component" value="Unassembled WGS sequence"/>
</dbReference>
<feature type="compositionally biased region" description="Basic and acidic residues" evidence="1">
    <location>
        <begin position="1"/>
        <end position="18"/>
    </location>
</feature>
<dbReference type="AlphaFoldDB" id="A0A370L8N7"/>
<proteinExistence type="predicted"/>
<feature type="transmembrane region" description="Helical" evidence="2">
    <location>
        <begin position="113"/>
        <end position="132"/>
    </location>
</feature>